<gene>
    <name evidence="6" type="ORF">LCGC14_1793270</name>
</gene>
<dbReference type="SUPFAM" id="SSF56935">
    <property type="entry name" value="Porins"/>
    <property type="match status" value="1"/>
</dbReference>
<dbReference type="InterPro" id="IPR012910">
    <property type="entry name" value="Plug_dom"/>
</dbReference>
<evidence type="ECO:0000256" key="2">
    <source>
        <dbReference type="ARBA" id="ARBA00023136"/>
    </source>
</evidence>
<dbReference type="Pfam" id="PF14905">
    <property type="entry name" value="OMP_b-brl_3"/>
    <property type="match status" value="1"/>
</dbReference>
<proteinExistence type="predicted"/>
<evidence type="ECO:0000256" key="1">
    <source>
        <dbReference type="ARBA" id="ARBA00004442"/>
    </source>
</evidence>
<dbReference type="PANTHER" id="PTHR40980:SF4">
    <property type="entry name" value="TONB-DEPENDENT RECEPTOR-LIKE BETA-BARREL DOMAIN-CONTAINING PROTEIN"/>
    <property type="match status" value="1"/>
</dbReference>
<accession>A0A0F9JRF4</accession>
<dbReference type="Pfam" id="PF07715">
    <property type="entry name" value="Plug"/>
    <property type="match status" value="1"/>
</dbReference>
<organism evidence="6">
    <name type="scientific">marine sediment metagenome</name>
    <dbReference type="NCBI Taxonomy" id="412755"/>
    <lineage>
        <taxon>unclassified sequences</taxon>
        <taxon>metagenomes</taxon>
        <taxon>ecological metagenomes</taxon>
    </lineage>
</organism>
<dbReference type="InterPro" id="IPR008969">
    <property type="entry name" value="CarboxyPept-like_regulatory"/>
</dbReference>
<feature type="domain" description="TonB-dependent receptor plug" evidence="4">
    <location>
        <begin position="149"/>
        <end position="227"/>
    </location>
</feature>
<dbReference type="PANTHER" id="PTHR40980">
    <property type="entry name" value="PLUG DOMAIN-CONTAINING PROTEIN"/>
    <property type="match status" value="1"/>
</dbReference>
<evidence type="ECO:0008006" key="7">
    <source>
        <dbReference type="Google" id="ProtNLM"/>
    </source>
</evidence>
<dbReference type="SUPFAM" id="SSF49464">
    <property type="entry name" value="Carboxypeptidase regulatory domain-like"/>
    <property type="match status" value="1"/>
</dbReference>
<comment type="subcellular location">
    <subcellularLocation>
        <location evidence="1">Cell outer membrane</location>
    </subcellularLocation>
</comment>
<dbReference type="GO" id="GO:0009279">
    <property type="term" value="C:cell outer membrane"/>
    <property type="evidence" value="ECO:0007669"/>
    <property type="project" value="UniProtKB-SubCell"/>
</dbReference>
<keyword evidence="3" id="KW-0998">Cell outer membrane</keyword>
<evidence type="ECO:0000313" key="6">
    <source>
        <dbReference type="EMBL" id="KKM01553.1"/>
    </source>
</evidence>
<dbReference type="Pfam" id="PF13620">
    <property type="entry name" value="CarboxypepD_reg"/>
    <property type="match status" value="1"/>
</dbReference>
<evidence type="ECO:0000256" key="3">
    <source>
        <dbReference type="ARBA" id="ARBA00023237"/>
    </source>
</evidence>
<dbReference type="InterPro" id="IPR037066">
    <property type="entry name" value="Plug_dom_sf"/>
</dbReference>
<evidence type="ECO:0000259" key="5">
    <source>
        <dbReference type="Pfam" id="PF14905"/>
    </source>
</evidence>
<sequence length="772" mass="86871">MKKCYPVLLLLLFSVTIFAQRPPATEQETIKISGIVTDQDTGQPLEYATLVLQSIANPDQVNGGITDIDGKFEVETAPGDYNASIEYIGYKTFQVSKKTFEESTDLGSISLAISAAELEGVEVVGEKTTVEVRLDKKIYNIGKDLTTSGATISDALGNVPSVNVDIEGAISLRGNENVRILINGKPSALAGFGSTEALRQLPADAIEKVEVITSPSARYDAEGTAGILNIILKKEKTLGFNGSVNTNIGYPASSGITVNANLRTDKFNIFNTTGYRYRDAPGNAFFDNTYTSGRFDRVFEDRIYNRLGKSFNTNLGAEYFITDESSITGSVFYRTSMGEDVTENANRRFIGSELNNRTFREEQENEDDESYQFALNYVNNLNDEGQKLTVDLQYSNQDEIKNSIIEENRILPDQDLIVLENVFENEIQNEYLIQADYVLPMGDSQFEAGYRGTLEEEITDYRLDSLDQASGRFVLNENLTNKFTYDQNVHAVYTQYGNKFGQFSFLLGLRLEHTQLKGKLESPFDDSTFEEELGADVQANFDKKYLGLFPTVNLIYEFDEEGRENMSLGYNRRINRPGGWFINPFPSRSSRTNIFQGNPDLNPAFSNTFDLGYLKRWDKLTLTSSVYYQQETDAFERVQESTGQVTTDGIEIVRSIPINLSTENRYGAEAGVLYNPKKWLQLNSSFNVYKFSSDGVFNGVNYGNDNTSWFARFSSKVSLPAKVEWQTNAFYRGPRQSAQTKNEEYYITRAIDNDNEDSEYVTYKTNKDSIKA</sequence>
<keyword evidence="2" id="KW-0472">Membrane</keyword>
<dbReference type="EMBL" id="LAZR01017167">
    <property type="protein sequence ID" value="KKM01553.1"/>
    <property type="molecule type" value="Genomic_DNA"/>
</dbReference>
<dbReference type="AlphaFoldDB" id="A0A0F9JRF4"/>
<feature type="domain" description="Outer membrane protein beta-barrel" evidence="5">
    <location>
        <begin position="380"/>
        <end position="748"/>
    </location>
</feature>
<dbReference type="InterPro" id="IPR036942">
    <property type="entry name" value="Beta-barrel_TonB_sf"/>
</dbReference>
<dbReference type="Gene3D" id="2.40.170.20">
    <property type="entry name" value="TonB-dependent receptor, beta-barrel domain"/>
    <property type="match status" value="1"/>
</dbReference>
<dbReference type="Gene3D" id="2.60.40.1120">
    <property type="entry name" value="Carboxypeptidase-like, regulatory domain"/>
    <property type="match status" value="1"/>
</dbReference>
<comment type="caution">
    <text evidence="6">The sequence shown here is derived from an EMBL/GenBank/DDBJ whole genome shotgun (WGS) entry which is preliminary data.</text>
</comment>
<dbReference type="InterPro" id="IPR041700">
    <property type="entry name" value="OMP_b-brl_3"/>
</dbReference>
<dbReference type="Gene3D" id="2.170.130.10">
    <property type="entry name" value="TonB-dependent receptor, plug domain"/>
    <property type="match status" value="1"/>
</dbReference>
<name>A0A0F9JRF4_9ZZZZ</name>
<protein>
    <recommendedName>
        <fullName evidence="7">TonB-dependent receptor</fullName>
    </recommendedName>
</protein>
<feature type="non-terminal residue" evidence="6">
    <location>
        <position position="772"/>
    </location>
</feature>
<reference evidence="6" key="1">
    <citation type="journal article" date="2015" name="Nature">
        <title>Complex archaea that bridge the gap between prokaryotes and eukaryotes.</title>
        <authorList>
            <person name="Spang A."/>
            <person name="Saw J.H."/>
            <person name="Jorgensen S.L."/>
            <person name="Zaremba-Niedzwiedzka K."/>
            <person name="Martijn J."/>
            <person name="Lind A.E."/>
            <person name="van Eijk R."/>
            <person name="Schleper C."/>
            <person name="Guy L."/>
            <person name="Ettema T.J."/>
        </authorList>
    </citation>
    <scope>NUCLEOTIDE SEQUENCE</scope>
</reference>
<evidence type="ECO:0000259" key="4">
    <source>
        <dbReference type="Pfam" id="PF07715"/>
    </source>
</evidence>